<name>A0A4Y7JXI8_PAPSO</name>
<feature type="region of interest" description="Disordered" evidence="1">
    <location>
        <begin position="1"/>
        <end position="30"/>
    </location>
</feature>
<keyword evidence="3" id="KW-1185">Reference proteome</keyword>
<evidence type="ECO:0000313" key="2">
    <source>
        <dbReference type="EMBL" id="RZC64425.1"/>
    </source>
</evidence>
<dbReference type="Gramene" id="RZC64425">
    <property type="protein sequence ID" value="RZC64425"/>
    <property type="gene ID" value="C5167_008115"/>
</dbReference>
<dbReference type="AlphaFoldDB" id="A0A4Y7JXI8"/>
<sequence>MTPWKEGSSFDTDNGSKRGNGLRKKHRKVGSTVILKILETVYDRRKEKIISVKKSSQHDRDDSGFESDDVGKRNSKTKPDVKKSAKTH</sequence>
<gene>
    <name evidence="2" type="ORF">C5167_008115</name>
</gene>
<reference evidence="2 3" key="1">
    <citation type="journal article" date="2018" name="Science">
        <title>The opium poppy genome and morphinan production.</title>
        <authorList>
            <person name="Guo L."/>
            <person name="Winzer T."/>
            <person name="Yang X."/>
            <person name="Li Y."/>
            <person name="Ning Z."/>
            <person name="He Z."/>
            <person name="Teodor R."/>
            <person name="Lu Y."/>
            <person name="Bowser T.A."/>
            <person name="Graham I.A."/>
            <person name="Ye K."/>
        </authorList>
    </citation>
    <scope>NUCLEOTIDE SEQUENCE [LARGE SCALE GENOMIC DNA]</scope>
    <source>
        <strain evidence="3">cv. HN1</strain>
        <tissue evidence="2">Leaves</tissue>
    </source>
</reference>
<dbReference type="Proteomes" id="UP000316621">
    <property type="component" value="Chromosome 6"/>
</dbReference>
<dbReference type="EMBL" id="CM010720">
    <property type="protein sequence ID" value="RZC64425.1"/>
    <property type="molecule type" value="Genomic_DNA"/>
</dbReference>
<feature type="region of interest" description="Disordered" evidence="1">
    <location>
        <begin position="50"/>
        <end position="88"/>
    </location>
</feature>
<organism evidence="2 3">
    <name type="scientific">Papaver somniferum</name>
    <name type="common">Opium poppy</name>
    <dbReference type="NCBI Taxonomy" id="3469"/>
    <lineage>
        <taxon>Eukaryota</taxon>
        <taxon>Viridiplantae</taxon>
        <taxon>Streptophyta</taxon>
        <taxon>Embryophyta</taxon>
        <taxon>Tracheophyta</taxon>
        <taxon>Spermatophyta</taxon>
        <taxon>Magnoliopsida</taxon>
        <taxon>Ranunculales</taxon>
        <taxon>Papaveraceae</taxon>
        <taxon>Papaveroideae</taxon>
        <taxon>Papaver</taxon>
    </lineage>
</organism>
<feature type="compositionally biased region" description="Basic residues" evidence="1">
    <location>
        <begin position="20"/>
        <end position="29"/>
    </location>
</feature>
<protein>
    <submittedName>
        <fullName evidence="2">Uncharacterized protein</fullName>
    </submittedName>
</protein>
<evidence type="ECO:0000313" key="3">
    <source>
        <dbReference type="Proteomes" id="UP000316621"/>
    </source>
</evidence>
<evidence type="ECO:0000256" key="1">
    <source>
        <dbReference type="SAM" id="MobiDB-lite"/>
    </source>
</evidence>
<proteinExistence type="predicted"/>
<accession>A0A4Y7JXI8</accession>